<proteinExistence type="predicted"/>
<gene>
    <name evidence="1" type="ORF">K3G42_025055</name>
</gene>
<organism evidence="1 2">
    <name type="scientific">Sphaerodactylus townsendi</name>
    <dbReference type="NCBI Taxonomy" id="933632"/>
    <lineage>
        <taxon>Eukaryota</taxon>
        <taxon>Metazoa</taxon>
        <taxon>Chordata</taxon>
        <taxon>Craniata</taxon>
        <taxon>Vertebrata</taxon>
        <taxon>Euteleostomi</taxon>
        <taxon>Lepidosauria</taxon>
        <taxon>Squamata</taxon>
        <taxon>Bifurcata</taxon>
        <taxon>Gekkota</taxon>
        <taxon>Sphaerodactylidae</taxon>
        <taxon>Sphaerodactylus</taxon>
    </lineage>
</organism>
<comment type="caution">
    <text evidence="1">The sequence shown here is derived from an EMBL/GenBank/DDBJ whole genome shotgun (WGS) entry which is preliminary data.</text>
</comment>
<accession>A0ACB8FF67</accession>
<dbReference type="Proteomes" id="UP000827872">
    <property type="component" value="Linkage Group LG09"/>
</dbReference>
<sequence length="128" mass="13800">MQARRLAKRSSLGSRRLSAAGPAQPLPDPGARGLQKPEGSWRPPRREGSAAALEEEEEEEDVVVDVEEEDDADEAEPGVGTPPLELTGLGKGHAAARGSLKVIAESLHHTPPHMSTEWQMGQKRIVKK</sequence>
<name>A0ACB8FF67_9SAUR</name>
<evidence type="ECO:0000313" key="1">
    <source>
        <dbReference type="EMBL" id="KAH8003876.1"/>
    </source>
</evidence>
<reference evidence="1" key="1">
    <citation type="submission" date="2021-08" db="EMBL/GenBank/DDBJ databases">
        <title>The first chromosome-level gecko genome reveals the dynamic sex chromosomes of Neotropical dwarf geckos (Sphaerodactylidae: Sphaerodactylus).</title>
        <authorList>
            <person name="Pinto B.J."/>
            <person name="Keating S.E."/>
            <person name="Gamble T."/>
        </authorList>
    </citation>
    <scope>NUCLEOTIDE SEQUENCE</scope>
    <source>
        <strain evidence="1">TG3544</strain>
    </source>
</reference>
<evidence type="ECO:0000313" key="2">
    <source>
        <dbReference type="Proteomes" id="UP000827872"/>
    </source>
</evidence>
<protein>
    <submittedName>
        <fullName evidence="1">Uncharacterized protein</fullName>
    </submittedName>
</protein>
<dbReference type="EMBL" id="CM037622">
    <property type="protein sequence ID" value="KAH8003876.1"/>
    <property type="molecule type" value="Genomic_DNA"/>
</dbReference>
<keyword evidence="2" id="KW-1185">Reference proteome</keyword>